<keyword evidence="9" id="KW-1185">Reference proteome</keyword>
<dbReference type="AlphaFoldDB" id="A0A550D0S0"/>
<keyword evidence="5" id="KW-0560">Oxidoreductase</keyword>
<keyword evidence="4" id="KW-0274">FAD</keyword>
<feature type="domain" description="FAD-binding" evidence="7">
    <location>
        <begin position="312"/>
        <end position="359"/>
    </location>
</feature>
<dbReference type="Pfam" id="PF01494">
    <property type="entry name" value="FAD_binding_3"/>
    <property type="match status" value="2"/>
</dbReference>
<dbReference type="PRINTS" id="PR00420">
    <property type="entry name" value="RNGMNOXGNASE"/>
</dbReference>
<dbReference type="InterPro" id="IPR002938">
    <property type="entry name" value="FAD-bd"/>
</dbReference>
<evidence type="ECO:0000313" key="8">
    <source>
        <dbReference type="EMBL" id="TRM70645.1"/>
    </source>
</evidence>
<dbReference type="OrthoDB" id="417877at2759"/>
<evidence type="ECO:0000256" key="1">
    <source>
        <dbReference type="ARBA" id="ARBA00001974"/>
    </source>
</evidence>
<dbReference type="Proteomes" id="UP000320762">
    <property type="component" value="Unassembled WGS sequence"/>
</dbReference>
<gene>
    <name evidence="8" type="ORF">BD626DRAFT_478126</name>
</gene>
<feature type="domain" description="FAD-binding" evidence="7">
    <location>
        <begin position="9"/>
        <end position="178"/>
    </location>
</feature>
<keyword evidence="6" id="KW-0503">Monooxygenase</keyword>
<proteinExistence type="inferred from homology"/>
<comment type="cofactor">
    <cofactor evidence="1">
        <name>FAD</name>
        <dbReference type="ChEBI" id="CHEBI:57692"/>
    </cofactor>
</comment>
<evidence type="ECO:0000256" key="2">
    <source>
        <dbReference type="ARBA" id="ARBA00007992"/>
    </source>
</evidence>
<comment type="similarity">
    <text evidence="2">Belongs to the paxM FAD-dependent monooxygenase family.</text>
</comment>
<evidence type="ECO:0000313" key="9">
    <source>
        <dbReference type="Proteomes" id="UP000320762"/>
    </source>
</evidence>
<dbReference type="SUPFAM" id="SSF51905">
    <property type="entry name" value="FAD/NAD(P)-binding domain"/>
    <property type="match status" value="1"/>
</dbReference>
<dbReference type="Gene3D" id="3.50.50.60">
    <property type="entry name" value="FAD/NAD(P)-binding domain"/>
    <property type="match status" value="1"/>
</dbReference>
<name>A0A550D0S0_9AGAR</name>
<comment type="caution">
    <text evidence="8">The sequence shown here is derived from an EMBL/GenBank/DDBJ whole genome shotgun (WGS) entry which is preliminary data.</text>
</comment>
<reference evidence="8 9" key="1">
    <citation type="journal article" date="2019" name="New Phytol.">
        <title>Comparative genomics reveals unique wood-decay strategies and fruiting body development in the Schizophyllaceae.</title>
        <authorList>
            <person name="Almasi E."/>
            <person name="Sahu N."/>
            <person name="Krizsan K."/>
            <person name="Balint B."/>
            <person name="Kovacs G.M."/>
            <person name="Kiss B."/>
            <person name="Cseklye J."/>
            <person name="Drula E."/>
            <person name="Henrissat B."/>
            <person name="Nagy I."/>
            <person name="Chovatia M."/>
            <person name="Adam C."/>
            <person name="LaButti K."/>
            <person name="Lipzen A."/>
            <person name="Riley R."/>
            <person name="Grigoriev I.V."/>
            <person name="Nagy L.G."/>
        </authorList>
    </citation>
    <scope>NUCLEOTIDE SEQUENCE [LARGE SCALE GENOMIC DNA]</scope>
    <source>
        <strain evidence="8 9">NL-1724</strain>
    </source>
</reference>
<evidence type="ECO:0000259" key="7">
    <source>
        <dbReference type="Pfam" id="PF01494"/>
    </source>
</evidence>
<keyword evidence="3" id="KW-0285">Flavoprotein</keyword>
<dbReference type="GO" id="GO:0071949">
    <property type="term" value="F:FAD binding"/>
    <property type="evidence" value="ECO:0007669"/>
    <property type="project" value="InterPro"/>
</dbReference>
<dbReference type="InterPro" id="IPR036188">
    <property type="entry name" value="FAD/NAD-bd_sf"/>
</dbReference>
<dbReference type="InterPro" id="IPR050493">
    <property type="entry name" value="FAD-dep_Monooxygenase_BioMet"/>
</dbReference>
<evidence type="ECO:0000256" key="4">
    <source>
        <dbReference type="ARBA" id="ARBA00022827"/>
    </source>
</evidence>
<dbReference type="PANTHER" id="PTHR13789:SF318">
    <property type="entry name" value="GERANYLGERANYL DIPHOSPHATE REDUCTASE"/>
    <property type="match status" value="1"/>
</dbReference>
<sequence>MAASSPKLRIAIVGGGIGGLSLVLALERFCDIDRLDISVFEAAPLLDQAGAGIGMYSRTLAMLRDLGLAEELAPYEGMDKHTLAWRLRKSDQKEGVHIHDMYLNHGPMMLFHRADFQGMILRRLTPAARVHLSHRLADFQEDGDEIHLRFENGTSATCDVLIGADGLRSSVRSRMADTAREMASHSEMNRLFAERADPVWTGTYAFRGLVDAARLAERWPGHPALSTPSQYVGKCKHITSYPIAQGKYVNIVPNFSDYSKAGTHLDDATTAKASTADILQMFEGWEDEVRVLIELMEPLGRWPIMTLAGLPTYTAGRVILLGDAAHAMSQHLGAGAGQGVEDAYVLGKCFAKALAKAGHEDSATQRDPVRVAAALYNLLRVPVANHVQERSTLQGRVYNFALDALEVDGSADEDDDELNDRINKVFTLPEGWEKMDALKRMSWMTVDSYNWQTSAYIRDRDAEAAQVLGI</sequence>
<dbReference type="STRING" id="97359.A0A550D0S0"/>
<dbReference type="PANTHER" id="PTHR13789">
    <property type="entry name" value="MONOOXYGENASE"/>
    <property type="match status" value="1"/>
</dbReference>
<dbReference type="EMBL" id="VDMD01000001">
    <property type="protein sequence ID" value="TRM70645.1"/>
    <property type="molecule type" value="Genomic_DNA"/>
</dbReference>
<evidence type="ECO:0000256" key="6">
    <source>
        <dbReference type="ARBA" id="ARBA00023033"/>
    </source>
</evidence>
<organism evidence="8 9">
    <name type="scientific">Schizophyllum amplum</name>
    <dbReference type="NCBI Taxonomy" id="97359"/>
    <lineage>
        <taxon>Eukaryota</taxon>
        <taxon>Fungi</taxon>
        <taxon>Dikarya</taxon>
        <taxon>Basidiomycota</taxon>
        <taxon>Agaricomycotina</taxon>
        <taxon>Agaricomycetes</taxon>
        <taxon>Agaricomycetidae</taxon>
        <taxon>Agaricales</taxon>
        <taxon>Schizophyllaceae</taxon>
        <taxon>Schizophyllum</taxon>
    </lineage>
</organism>
<dbReference type="SUPFAM" id="SSF54373">
    <property type="entry name" value="FAD-linked reductases, C-terminal domain"/>
    <property type="match status" value="1"/>
</dbReference>
<evidence type="ECO:0000256" key="3">
    <source>
        <dbReference type="ARBA" id="ARBA00022630"/>
    </source>
</evidence>
<dbReference type="GO" id="GO:0004497">
    <property type="term" value="F:monooxygenase activity"/>
    <property type="evidence" value="ECO:0007669"/>
    <property type="project" value="UniProtKB-KW"/>
</dbReference>
<protein>
    <recommendedName>
        <fullName evidence="7">FAD-binding domain-containing protein</fullName>
    </recommendedName>
</protein>
<evidence type="ECO:0000256" key="5">
    <source>
        <dbReference type="ARBA" id="ARBA00023002"/>
    </source>
</evidence>
<accession>A0A550D0S0</accession>